<organism evidence="1 2">
    <name type="scientific">Streptomyces graminofaciens</name>
    <dbReference type="NCBI Taxonomy" id="68212"/>
    <lineage>
        <taxon>Bacteria</taxon>
        <taxon>Bacillati</taxon>
        <taxon>Actinomycetota</taxon>
        <taxon>Actinomycetes</taxon>
        <taxon>Kitasatosporales</taxon>
        <taxon>Streptomycetaceae</taxon>
        <taxon>Streptomyces</taxon>
    </lineage>
</organism>
<dbReference type="InterPro" id="IPR036291">
    <property type="entry name" value="NAD(P)-bd_dom_sf"/>
</dbReference>
<name>A0ABM7FEW1_9ACTN</name>
<evidence type="ECO:0000313" key="2">
    <source>
        <dbReference type="Proteomes" id="UP001321542"/>
    </source>
</evidence>
<reference evidence="1 2" key="2">
    <citation type="journal article" date="2023" name="ChemBioChem">
        <title>Acyltransferase Domain Exchange between Two Independent Type I Polyketide Synthases in the Same Producer Strain of Macrolide Antibiotics.</title>
        <authorList>
            <person name="Kudo F."/>
            <person name="Kishikawa K."/>
            <person name="Tsuboi K."/>
            <person name="Kido T."/>
            <person name="Usui T."/>
            <person name="Hashimoto J."/>
            <person name="Shin-Ya K."/>
            <person name="Miyanaga A."/>
            <person name="Eguchi T."/>
        </authorList>
    </citation>
    <scope>NUCLEOTIDE SEQUENCE [LARGE SCALE GENOMIC DNA]</scope>
    <source>
        <strain evidence="1 2">A-8890</strain>
    </source>
</reference>
<sequence length="144" mass="14232">MVATADSADADRVKSLGAATVIDYTRGDVAAQVRAAHPDGVDALVDLIAYAPDALPLDLVRKGGKVASTLGAADDQTLAAQGLTGGNVMAAPTREDIAPLAEPAAAGTLTVDVTTVLPLESAAEGLATIASGTARGKIVITVAD</sequence>
<dbReference type="Proteomes" id="UP001321542">
    <property type="component" value="Chromosome"/>
</dbReference>
<dbReference type="SUPFAM" id="SSF51735">
    <property type="entry name" value="NAD(P)-binding Rossmann-fold domains"/>
    <property type="match status" value="1"/>
</dbReference>
<dbReference type="PANTHER" id="PTHR44013:SF1">
    <property type="entry name" value="ZINC-TYPE ALCOHOL DEHYDROGENASE-LIKE PROTEIN C16A3.02C"/>
    <property type="match status" value="1"/>
</dbReference>
<dbReference type="Gene3D" id="3.40.50.720">
    <property type="entry name" value="NAD(P)-binding Rossmann-like Domain"/>
    <property type="match status" value="1"/>
</dbReference>
<gene>
    <name evidence="1" type="ORF">SGFS_063420</name>
</gene>
<dbReference type="RefSeq" id="WP_286255184.1">
    <property type="nucleotide sequence ID" value="NZ_AP018448.1"/>
</dbReference>
<evidence type="ECO:0000313" key="1">
    <source>
        <dbReference type="EMBL" id="BBC35048.1"/>
    </source>
</evidence>
<dbReference type="Gene3D" id="3.90.180.10">
    <property type="entry name" value="Medium-chain alcohol dehydrogenases, catalytic domain"/>
    <property type="match status" value="1"/>
</dbReference>
<dbReference type="InterPro" id="IPR052733">
    <property type="entry name" value="Chloroplast_QOR"/>
</dbReference>
<accession>A0ABM7FEW1</accession>
<keyword evidence="2" id="KW-1185">Reference proteome</keyword>
<dbReference type="PANTHER" id="PTHR44013">
    <property type="entry name" value="ZINC-TYPE ALCOHOL DEHYDROGENASE-LIKE PROTEIN C16A3.02C"/>
    <property type="match status" value="1"/>
</dbReference>
<proteinExistence type="predicted"/>
<protein>
    <submittedName>
        <fullName evidence="1">Uncharacterized protein</fullName>
    </submittedName>
</protein>
<dbReference type="Pfam" id="PF13602">
    <property type="entry name" value="ADH_zinc_N_2"/>
    <property type="match status" value="1"/>
</dbReference>
<reference evidence="1 2" key="1">
    <citation type="journal article" date="2010" name="ChemBioChem">
        <title>Cloning and characterization of the biosynthetic gene cluster of 16-membered macrolide antibiotic FD-891: involvement of a dual functional cytochrome P450 monooxygenase catalyzing epoxidation and hydroxylation.</title>
        <authorList>
            <person name="Kudo F."/>
            <person name="Motegi A."/>
            <person name="Mizoue K."/>
            <person name="Eguchi T."/>
        </authorList>
    </citation>
    <scope>NUCLEOTIDE SEQUENCE [LARGE SCALE GENOMIC DNA]</scope>
    <source>
        <strain evidence="1 2">A-8890</strain>
    </source>
</reference>
<dbReference type="EMBL" id="AP018448">
    <property type="protein sequence ID" value="BBC35048.1"/>
    <property type="molecule type" value="Genomic_DNA"/>
</dbReference>